<dbReference type="InterPro" id="IPR015421">
    <property type="entry name" value="PyrdxlP-dep_Trfase_major"/>
</dbReference>
<dbReference type="SUPFAM" id="SSF53383">
    <property type="entry name" value="PLP-dependent transferases"/>
    <property type="match status" value="1"/>
</dbReference>
<dbReference type="Gene3D" id="3.90.1150.170">
    <property type="match status" value="1"/>
</dbReference>
<evidence type="ECO:0000313" key="1">
    <source>
        <dbReference type="EMBL" id="MCF7559007.1"/>
    </source>
</evidence>
<keyword evidence="2" id="KW-1185">Reference proteome</keyword>
<dbReference type="EMBL" id="JAKKDV010000001">
    <property type="protein sequence ID" value="MCF7559007.1"/>
    <property type="molecule type" value="Genomic_DNA"/>
</dbReference>
<comment type="caution">
    <text evidence="1">The sequence shown here is derived from an EMBL/GenBank/DDBJ whole genome shotgun (WGS) entry which is preliminary data.</text>
</comment>
<dbReference type="Proteomes" id="UP001200022">
    <property type="component" value="Unassembled WGS sequence"/>
</dbReference>
<name>A0ABS9IE03_9FLAO</name>
<protein>
    <submittedName>
        <fullName evidence="1">Uncharacterized protein</fullName>
    </submittedName>
</protein>
<proteinExistence type="predicted"/>
<dbReference type="RefSeq" id="WP_237229322.1">
    <property type="nucleotide sequence ID" value="NZ_JAKKDV010000001.1"/>
</dbReference>
<dbReference type="Gene3D" id="3.40.640.10">
    <property type="entry name" value="Type I PLP-dependent aspartate aminotransferase-like (Major domain)"/>
    <property type="match status" value="1"/>
</dbReference>
<sequence length="150" mass="16592">MKPNMQQKLLLQLKDKTVFSLAQEYAMSYLDDALERPVFPAQDALDLLSKFDEAIPVSSTEPKDILNQLHTYGSPATVSTLGGRYFGFVTGSALPIGLATKHLATYWDQAPAMYVLSPISSKLEAVVEKWLIELFNLTKRTCAEFVSGTS</sequence>
<accession>A0ABS9IE03</accession>
<reference evidence="1 2" key="1">
    <citation type="submission" date="2022-01" db="EMBL/GenBank/DDBJ databases">
        <title>Draft genome sequence of Sabulilitoribacter multivorans KCTC 32326.</title>
        <authorList>
            <person name="Oh J.-S."/>
        </authorList>
    </citation>
    <scope>NUCLEOTIDE SEQUENCE [LARGE SCALE GENOMIC DNA]</scope>
    <source>
        <strain evidence="1 2">M-M16</strain>
    </source>
</reference>
<organism evidence="1 2">
    <name type="scientific">Flaviramulus multivorans</name>
    <dbReference type="NCBI Taxonomy" id="1304750"/>
    <lineage>
        <taxon>Bacteria</taxon>
        <taxon>Pseudomonadati</taxon>
        <taxon>Bacteroidota</taxon>
        <taxon>Flavobacteriia</taxon>
        <taxon>Flavobacteriales</taxon>
        <taxon>Flavobacteriaceae</taxon>
        <taxon>Flaviramulus</taxon>
    </lineage>
</organism>
<dbReference type="InterPro" id="IPR015424">
    <property type="entry name" value="PyrdxlP-dep_Trfase"/>
</dbReference>
<gene>
    <name evidence="1" type="ORF">L3X39_00030</name>
</gene>
<evidence type="ECO:0000313" key="2">
    <source>
        <dbReference type="Proteomes" id="UP001200022"/>
    </source>
</evidence>